<keyword evidence="2" id="KW-1185">Reference proteome</keyword>
<organism evidence="1 2">
    <name type="scientific">Acetatifactor muris</name>
    <dbReference type="NCBI Taxonomy" id="879566"/>
    <lineage>
        <taxon>Bacteria</taxon>
        <taxon>Bacillati</taxon>
        <taxon>Bacillota</taxon>
        <taxon>Clostridia</taxon>
        <taxon>Lachnospirales</taxon>
        <taxon>Lachnospiraceae</taxon>
        <taxon>Acetatifactor</taxon>
    </lineage>
</organism>
<proteinExistence type="predicted"/>
<evidence type="ECO:0000313" key="1">
    <source>
        <dbReference type="EMBL" id="SOY28786.1"/>
    </source>
</evidence>
<accession>A0A2K4ZE98</accession>
<dbReference type="Proteomes" id="UP000236311">
    <property type="component" value="Unassembled WGS sequence"/>
</dbReference>
<dbReference type="RefSeq" id="WP_172455009.1">
    <property type="nucleotide sequence ID" value="NZ_JANJZD010000006.1"/>
</dbReference>
<reference evidence="1 2" key="1">
    <citation type="submission" date="2018-01" db="EMBL/GenBank/DDBJ databases">
        <authorList>
            <person name="Gaut B.S."/>
            <person name="Morton B.R."/>
            <person name="Clegg M.T."/>
            <person name="Duvall M.R."/>
        </authorList>
    </citation>
    <scope>NUCLEOTIDE SEQUENCE [LARGE SCALE GENOMIC DNA]</scope>
    <source>
        <strain evidence="1">GP69</strain>
    </source>
</reference>
<evidence type="ECO:0000313" key="2">
    <source>
        <dbReference type="Proteomes" id="UP000236311"/>
    </source>
</evidence>
<protein>
    <submittedName>
        <fullName evidence="1">Uncharacterized protein</fullName>
    </submittedName>
</protein>
<name>A0A2K4ZE98_9FIRM</name>
<dbReference type="AlphaFoldDB" id="A0A2K4ZE98"/>
<dbReference type="EMBL" id="OFSM01000006">
    <property type="protein sequence ID" value="SOY28786.1"/>
    <property type="molecule type" value="Genomic_DNA"/>
</dbReference>
<gene>
    <name evidence="1" type="ORF">AMURIS_01497</name>
</gene>
<sequence length="50" mass="5719">MTKKEVLEMLDDMEERVLRSNGFIAGFVTEGFILKLIDEKRSEVEALEGT</sequence>